<dbReference type="CDD" id="cd00060">
    <property type="entry name" value="FHA"/>
    <property type="match status" value="1"/>
</dbReference>
<dbReference type="EMBL" id="RSAS01000912">
    <property type="protein sequence ID" value="RRR65799.1"/>
    <property type="molecule type" value="Genomic_DNA"/>
</dbReference>
<dbReference type="InterPro" id="IPR008984">
    <property type="entry name" value="SMAD_FHA_dom_sf"/>
</dbReference>
<keyword evidence="1" id="KW-1133">Transmembrane helix</keyword>
<gene>
    <name evidence="3" type="ORF">EI684_22085</name>
</gene>
<accession>A0A426TR07</accession>
<evidence type="ECO:0000256" key="1">
    <source>
        <dbReference type="SAM" id="Phobius"/>
    </source>
</evidence>
<name>A0A426TR07_9CHLR</name>
<organism evidence="3 4">
    <name type="scientific">Candidatus Viridilinea halotolerans</name>
    <dbReference type="NCBI Taxonomy" id="2491704"/>
    <lineage>
        <taxon>Bacteria</taxon>
        <taxon>Bacillati</taxon>
        <taxon>Chloroflexota</taxon>
        <taxon>Chloroflexia</taxon>
        <taxon>Chloroflexales</taxon>
        <taxon>Chloroflexineae</taxon>
        <taxon>Oscillochloridaceae</taxon>
        <taxon>Candidatus Viridilinea</taxon>
    </lineage>
</organism>
<dbReference type="Pfam" id="PF00498">
    <property type="entry name" value="FHA"/>
    <property type="match status" value="1"/>
</dbReference>
<feature type="transmembrane region" description="Helical" evidence="1">
    <location>
        <begin position="47"/>
        <end position="63"/>
    </location>
</feature>
<dbReference type="SUPFAM" id="SSF49879">
    <property type="entry name" value="SMAD/FHA domain"/>
    <property type="match status" value="1"/>
</dbReference>
<dbReference type="Proteomes" id="UP000280307">
    <property type="component" value="Unassembled WGS sequence"/>
</dbReference>
<dbReference type="InterPro" id="IPR000253">
    <property type="entry name" value="FHA_dom"/>
</dbReference>
<feature type="transmembrane region" description="Helical" evidence="1">
    <location>
        <begin position="102"/>
        <end position="125"/>
    </location>
</feature>
<dbReference type="Gene3D" id="2.60.200.20">
    <property type="match status" value="1"/>
</dbReference>
<evidence type="ECO:0000313" key="4">
    <source>
        <dbReference type="Proteomes" id="UP000280307"/>
    </source>
</evidence>
<keyword evidence="1" id="KW-0472">Membrane</keyword>
<feature type="transmembrane region" description="Helical" evidence="1">
    <location>
        <begin position="70"/>
        <end position="96"/>
    </location>
</feature>
<proteinExistence type="predicted"/>
<dbReference type="AlphaFoldDB" id="A0A426TR07"/>
<protein>
    <submittedName>
        <fullName evidence="3">FHA domain-containing protein</fullName>
    </submittedName>
</protein>
<sequence length="228" mass="23627">MVKRKLARALRDGSLGGVAGLAAGAVGMVLAQAAFFALEGGWQGRTLSWMLLGGLIGAGDLLVHRRPVRAGYAAVGGLVGGLMGGLGYEGLTWLLLAQSGAAQVWLGGMGLVLVGACIGALIPWARQVFALGELRVVRGEQQGLVREVSDTASIGCYDGNDLYLPDSGVAWRHAVVRRSEDGFLLEVLAGIDGVARVGERILGPGEEQPLRSGDRIVIGGAELEFVGK</sequence>
<feature type="domain" description="FHA" evidence="2">
    <location>
        <begin position="153"/>
        <end position="219"/>
    </location>
</feature>
<reference evidence="3 4" key="1">
    <citation type="submission" date="2018-12" db="EMBL/GenBank/DDBJ databases">
        <title>Genome Sequence of Candidatus Viridilinea halotolerans isolated from saline sulfide-rich spring.</title>
        <authorList>
            <person name="Grouzdev D.S."/>
            <person name="Burganskaya E.I."/>
            <person name="Krutkina M.S."/>
            <person name="Sukhacheva M.V."/>
            <person name="Gorlenko V.M."/>
        </authorList>
    </citation>
    <scope>NUCLEOTIDE SEQUENCE [LARGE SCALE GENOMIC DNA]</scope>
    <source>
        <strain evidence="3">Chok-6</strain>
    </source>
</reference>
<evidence type="ECO:0000313" key="3">
    <source>
        <dbReference type="EMBL" id="RRR65799.1"/>
    </source>
</evidence>
<evidence type="ECO:0000259" key="2">
    <source>
        <dbReference type="Pfam" id="PF00498"/>
    </source>
</evidence>
<comment type="caution">
    <text evidence="3">The sequence shown here is derived from an EMBL/GenBank/DDBJ whole genome shotgun (WGS) entry which is preliminary data.</text>
</comment>
<keyword evidence="1" id="KW-0812">Transmembrane</keyword>